<evidence type="ECO:0000313" key="1">
    <source>
        <dbReference type="EMBL" id="CAB5222958.1"/>
    </source>
</evidence>
<gene>
    <name evidence="1" type="ORF">UFOVP368_46</name>
</gene>
<reference evidence="1" key="1">
    <citation type="submission" date="2020-05" db="EMBL/GenBank/DDBJ databases">
        <authorList>
            <person name="Chiriac C."/>
            <person name="Salcher M."/>
            <person name="Ghai R."/>
            <person name="Kavagutti S V."/>
        </authorList>
    </citation>
    <scope>NUCLEOTIDE SEQUENCE</scope>
</reference>
<accession>A0A6J7X1I2</accession>
<name>A0A6J7X1I2_9CAUD</name>
<protein>
    <submittedName>
        <fullName evidence="1">Uncharacterized protein</fullName>
    </submittedName>
</protein>
<proteinExistence type="predicted"/>
<dbReference type="EMBL" id="LR798303">
    <property type="protein sequence ID" value="CAB5222958.1"/>
    <property type="molecule type" value="Genomic_DNA"/>
</dbReference>
<organism evidence="1">
    <name type="scientific">uncultured Caudovirales phage</name>
    <dbReference type="NCBI Taxonomy" id="2100421"/>
    <lineage>
        <taxon>Viruses</taxon>
        <taxon>Duplodnaviria</taxon>
        <taxon>Heunggongvirae</taxon>
        <taxon>Uroviricota</taxon>
        <taxon>Caudoviricetes</taxon>
        <taxon>Peduoviridae</taxon>
        <taxon>Maltschvirus</taxon>
        <taxon>Maltschvirus maltsch</taxon>
    </lineage>
</organism>
<sequence length="113" mass="12681">MSTPTFEKLARETLAEPVMPHWQYGSATRQDIWKSAAQAYLDNLSEGFDEPEELIELLAKDEAAEAMPESFPSCDADGYSWSAGPYSEDAWWAEELPYYIAKVRSSYGMVVSA</sequence>